<accession>A0A8I6Y7V1</accession>
<reference evidence="2" key="1">
    <citation type="journal article" date="2012" name="Nature">
        <title>A physical, genetic and functional sequence assembly of the barley genome.</title>
        <authorList>
            <consortium name="The International Barley Genome Sequencing Consortium"/>
            <person name="Mayer K.F."/>
            <person name="Waugh R."/>
            <person name="Brown J.W."/>
            <person name="Schulman A."/>
            <person name="Langridge P."/>
            <person name="Platzer M."/>
            <person name="Fincher G.B."/>
            <person name="Muehlbauer G.J."/>
            <person name="Sato K."/>
            <person name="Close T.J."/>
            <person name="Wise R.P."/>
            <person name="Stein N."/>
        </authorList>
    </citation>
    <scope>NUCLEOTIDE SEQUENCE [LARGE SCALE GENOMIC DNA]</scope>
    <source>
        <strain evidence="2">cv. Morex</strain>
    </source>
</reference>
<reference evidence="1" key="2">
    <citation type="submission" date="2020-10" db="EMBL/GenBank/DDBJ databases">
        <authorList>
            <person name="Scholz U."/>
            <person name="Mascher M."/>
            <person name="Fiebig A."/>
        </authorList>
    </citation>
    <scope>NUCLEOTIDE SEQUENCE [LARGE SCALE GENOMIC DNA]</scope>
    <source>
        <strain evidence="1">cv. Morex</strain>
    </source>
</reference>
<organism evidence="1 2">
    <name type="scientific">Hordeum vulgare subsp. vulgare</name>
    <name type="common">Domesticated barley</name>
    <dbReference type="NCBI Taxonomy" id="112509"/>
    <lineage>
        <taxon>Eukaryota</taxon>
        <taxon>Viridiplantae</taxon>
        <taxon>Streptophyta</taxon>
        <taxon>Embryophyta</taxon>
        <taxon>Tracheophyta</taxon>
        <taxon>Spermatophyta</taxon>
        <taxon>Magnoliopsida</taxon>
        <taxon>Liliopsida</taxon>
        <taxon>Poales</taxon>
        <taxon>Poaceae</taxon>
        <taxon>BOP clade</taxon>
        <taxon>Pooideae</taxon>
        <taxon>Triticodae</taxon>
        <taxon>Triticeae</taxon>
        <taxon>Hordeinae</taxon>
        <taxon>Hordeum</taxon>
    </lineage>
</organism>
<evidence type="ECO:0000313" key="2">
    <source>
        <dbReference type="Proteomes" id="UP000011116"/>
    </source>
</evidence>
<dbReference type="Gramene" id="HORVU.MOREX.r3.6HG0620080.1">
    <property type="protein sequence ID" value="HORVU.MOREX.r3.6HG0620080.1.CDS1"/>
    <property type="gene ID" value="HORVU.MOREX.r3.6HG0620080"/>
</dbReference>
<evidence type="ECO:0000313" key="1">
    <source>
        <dbReference type="EnsemblPlants" id="HORVU.MOREX.r3.6HG0620080.1.CDS1"/>
    </source>
</evidence>
<proteinExistence type="predicted"/>
<dbReference type="Gramene" id="HORVU.MOREX.r2.6HG0514360.1">
    <property type="protein sequence ID" value="HORVU.MOREX.r2.6HG0514360.1.CDS.1"/>
    <property type="gene ID" value="HORVU.MOREX.r2.6HG0514360"/>
</dbReference>
<dbReference type="EnsemblPlants" id="HORVU.MOREX.r3.6HG0620080.1">
    <property type="protein sequence ID" value="HORVU.MOREX.r3.6HG0620080.1.CDS1"/>
    <property type="gene ID" value="HORVU.MOREX.r3.6HG0620080"/>
</dbReference>
<keyword evidence="2" id="KW-1185">Reference proteome</keyword>
<sequence length="117" mass="13687">MAVLKFPKWAINAIKSQMAHFLWGNMGDQHKYHLAQWGLVSRKKEFGGLGIPNIREYSMALLASWGKRFYNSSDSDWKKLLVYKYNVDSPNIFWSRQQGVPLLEEYFLGFSSCQEFL</sequence>
<protein>
    <submittedName>
        <fullName evidence="1">Uncharacterized protein</fullName>
    </submittedName>
</protein>
<name>A0A8I6Y7V1_HORVV</name>
<reference evidence="1" key="3">
    <citation type="submission" date="2022-01" db="UniProtKB">
        <authorList>
            <consortium name="EnsemblPlants"/>
        </authorList>
    </citation>
    <scope>IDENTIFICATION</scope>
    <source>
        <strain evidence="1">subsp. vulgare</strain>
    </source>
</reference>
<dbReference type="AlphaFoldDB" id="A0A8I6Y7V1"/>
<dbReference type="Proteomes" id="UP000011116">
    <property type="component" value="Chromosome 6H"/>
</dbReference>